<gene>
    <name evidence="1" type="ORF">J7T54_002142</name>
</gene>
<dbReference type="OrthoDB" id="3979469at2759"/>
<dbReference type="GeneID" id="75828656"/>
<dbReference type="InterPro" id="IPR038882">
    <property type="entry name" value="Rcf3"/>
</dbReference>
<dbReference type="EMBL" id="JAGIXG020000010">
    <property type="protein sequence ID" value="KAI6782981.1"/>
    <property type="molecule type" value="Genomic_DNA"/>
</dbReference>
<protein>
    <recommendedName>
        <fullName evidence="3">Imidazoleglycerol-phosphate dehydratase</fullName>
    </recommendedName>
</protein>
<proteinExistence type="predicted"/>
<accession>A0A9P9Y3T2</accession>
<reference evidence="1" key="1">
    <citation type="journal article" date="2021" name="J Fungi (Basel)">
        <title>Genomic and Metabolomic Analyses of the Marine Fungus Emericellopsis cladophorae: Insights into Saltwater Adaptability Mechanisms and Its Biosynthetic Potential.</title>
        <authorList>
            <person name="Goncalves M.F.M."/>
            <person name="Hilario S."/>
            <person name="Van de Peer Y."/>
            <person name="Esteves A.C."/>
            <person name="Alves A."/>
        </authorList>
    </citation>
    <scope>NUCLEOTIDE SEQUENCE</scope>
    <source>
        <strain evidence="1">MUM 19.33</strain>
    </source>
</reference>
<name>A0A9P9Y3T2_9HYPO</name>
<dbReference type="RefSeq" id="XP_051363837.1">
    <property type="nucleotide sequence ID" value="XM_051504749.1"/>
</dbReference>
<evidence type="ECO:0000313" key="2">
    <source>
        <dbReference type="Proteomes" id="UP001055219"/>
    </source>
</evidence>
<evidence type="ECO:0008006" key="3">
    <source>
        <dbReference type="Google" id="ProtNLM"/>
    </source>
</evidence>
<dbReference type="Proteomes" id="UP001055219">
    <property type="component" value="Unassembled WGS sequence"/>
</dbReference>
<sequence length="121" mass="13654">MLSDPAYRLSGTMRSHDLMKTDEADQAAWEAARGAVSGAAKWGVATAILGAIGYAWSPVYRATTIQFKVYIQMSGMVLGSMIDADSKLREYEAKMRMQRRVLRDRARWQQYEEELTRGNGK</sequence>
<dbReference type="PANTHER" id="PTHR39153">
    <property type="entry name" value="AGR244WP"/>
    <property type="match status" value="1"/>
</dbReference>
<keyword evidence="2" id="KW-1185">Reference proteome</keyword>
<dbReference type="AlphaFoldDB" id="A0A9P9Y3T2"/>
<dbReference type="PANTHER" id="PTHR39153:SF1">
    <property type="entry name" value="AGR244WP"/>
    <property type="match status" value="1"/>
</dbReference>
<organism evidence="1 2">
    <name type="scientific">Emericellopsis cladophorae</name>
    <dbReference type="NCBI Taxonomy" id="2686198"/>
    <lineage>
        <taxon>Eukaryota</taxon>
        <taxon>Fungi</taxon>
        <taxon>Dikarya</taxon>
        <taxon>Ascomycota</taxon>
        <taxon>Pezizomycotina</taxon>
        <taxon>Sordariomycetes</taxon>
        <taxon>Hypocreomycetidae</taxon>
        <taxon>Hypocreales</taxon>
        <taxon>Bionectriaceae</taxon>
        <taxon>Emericellopsis</taxon>
    </lineage>
</organism>
<reference evidence="1" key="2">
    <citation type="submission" date="2022-07" db="EMBL/GenBank/DDBJ databases">
        <authorList>
            <person name="Goncalves M.F.M."/>
            <person name="Hilario S."/>
            <person name="Van De Peer Y."/>
            <person name="Esteves A.C."/>
            <person name="Alves A."/>
        </authorList>
    </citation>
    <scope>NUCLEOTIDE SEQUENCE</scope>
    <source>
        <strain evidence="1">MUM 19.33</strain>
    </source>
</reference>
<evidence type="ECO:0000313" key="1">
    <source>
        <dbReference type="EMBL" id="KAI6782981.1"/>
    </source>
</evidence>
<comment type="caution">
    <text evidence="1">The sequence shown here is derived from an EMBL/GenBank/DDBJ whole genome shotgun (WGS) entry which is preliminary data.</text>
</comment>